<comment type="similarity">
    <text evidence="1">Belongs to the RutC family.</text>
</comment>
<dbReference type="NCBIfam" id="TIGR00004">
    <property type="entry name" value="Rid family detoxifying hydrolase"/>
    <property type="match status" value="1"/>
</dbReference>
<evidence type="ECO:0000256" key="1">
    <source>
        <dbReference type="ARBA" id="ARBA00010552"/>
    </source>
</evidence>
<dbReference type="InterPro" id="IPR006056">
    <property type="entry name" value="RidA"/>
</dbReference>
<dbReference type="SUPFAM" id="SSF55298">
    <property type="entry name" value="YjgF-like"/>
    <property type="match status" value="1"/>
</dbReference>
<dbReference type="PANTHER" id="PTHR11803">
    <property type="entry name" value="2-IMINOBUTANOATE/2-IMINOPROPANOATE DEAMINASE RIDA"/>
    <property type="match status" value="1"/>
</dbReference>
<dbReference type="Gene3D" id="3.30.1330.40">
    <property type="entry name" value="RutC-like"/>
    <property type="match status" value="1"/>
</dbReference>
<dbReference type="GO" id="GO:0005829">
    <property type="term" value="C:cytosol"/>
    <property type="evidence" value="ECO:0007669"/>
    <property type="project" value="TreeGrafter"/>
</dbReference>
<protein>
    <submittedName>
        <fullName evidence="2">Reactive intermediate/imine deaminase</fullName>
    </submittedName>
</protein>
<proteinExistence type="inferred from homology"/>
<sequence length="127" mass="13300">MTRSIISTDKAPAAIGPYSQAVRAGNTVYFSGQIPLDPATGNLVQGDIALQTRRVFDNLKAVAEAAGSSLSAIVRVGIYVTDLANFATVNAVMAEYFQAPYPARSTIQVSALPKGAEVEVDAVLVID</sequence>
<dbReference type="STRING" id="500610.SAMN02799615_02828"/>
<evidence type="ECO:0000313" key="3">
    <source>
        <dbReference type="Proteomes" id="UP000199477"/>
    </source>
</evidence>
<dbReference type="Pfam" id="PF01042">
    <property type="entry name" value="Ribonuc_L-PSP"/>
    <property type="match status" value="1"/>
</dbReference>
<dbReference type="PANTHER" id="PTHR11803:SF39">
    <property type="entry name" value="2-IMINOBUTANOATE_2-IMINOPROPANOATE DEAMINASE"/>
    <property type="match status" value="1"/>
</dbReference>
<dbReference type="GO" id="GO:0019239">
    <property type="term" value="F:deaminase activity"/>
    <property type="evidence" value="ECO:0007669"/>
    <property type="project" value="TreeGrafter"/>
</dbReference>
<dbReference type="Proteomes" id="UP000199477">
    <property type="component" value="Unassembled WGS sequence"/>
</dbReference>
<keyword evidence="3" id="KW-1185">Reference proteome</keyword>
<dbReference type="InterPro" id="IPR035959">
    <property type="entry name" value="RutC-like_sf"/>
</dbReference>
<dbReference type="EMBL" id="FONH01000010">
    <property type="protein sequence ID" value="SFF23016.1"/>
    <property type="molecule type" value="Genomic_DNA"/>
</dbReference>
<dbReference type="AlphaFoldDB" id="A0A1I2H2H8"/>
<dbReference type="CDD" id="cd00448">
    <property type="entry name" value="YjgF_YER057c_UK114_family"/>
    <property type="match status" value="1"/>
</dbReference>
<dbReference type="RefSeq" id="WP_026633811.1">
    <property type="nucleotide sequence ID" value="NZ_FONH01000010.1"/>
</dbReference>
<evidence type="ECO:0000313" key="2">
    <source>
        <dbReference type="EMBL" id="SFF23016.1"/>
    </source>
</evidence>
<dbReference type="InterPro" id="IPR006175">
    <property type="entry name" value="YjgF/YER057c/UK114"/>
</dbReference>
<organism evidence="2 3">
    <name type="scientific">Dyella marensis</name>
    <dbReference type="NCBI Taxonomy" id="500610"/>
    <lineage>
        <taxon>Bacteria</taxon>
        <taxon>Pseudomonadati</taxon>
        <taxon>Pseudomonadota</taxon>
        <taxon>Gammaproteobacteria</taxon>
        <taxon>Lysobacterales</taxon>
        <taxon>Rhodanobacteraceae</taxon>
        <taxon>Dyella</taxon>
    </lineage>
</organism>
<name>A0A1I2H2H8_9GAMM</name>
<gene>
    <name evidence="2" type="ORF">SAMN02799615_02828</name>
</gene>
<dbReference type="FunFam" id="3.30.1330.40:FF:000001">
    <property type="entry name" value="L-PSP family endoribonuclease"/>
    <property type="match status" value="1"/>
</dbReference>
<reference evidence="3" key="1">
    <citation type="submission" date="2016-10" db="EMBL/GenBank/DDBJ databases">
        <authorList>
            <person name="Varghese N."/>
            <person name="Submissions S."/>
        </authorList>
    </citation>
    <scope>NUCLEOTIDE SEQUENCE [LARGE SCALE GENOMIC DNA]</scope>
    <source>
        <strain evidence="3">UNC178MFTsu3.1</strain>
    </source>
</reference>
<accession>A0A1I2H2H8</accession>